<feature type="transmembrane region" description="Helical" evidence="4">
    <location>
        <begin position="186"/>
        <end position="204"/>
    </location>
</feature>
<dbReference type="eggNOG" id="COG0249">
    <property type="taxonomic scope" value="Bacteria"/>
</dbReference>
<dbReference type="PANTHER" id="PTHR11361:SF152">
    <property type="entry name" value="DNA MISMATCH REPAIR PROTEIN"/>
    <property type="match status" value="1"/>
</dbReference>
<sequence length="450" mass="52121">MGVIGVYGIVFGIVGLFFLFYFYYVYRRNQKIKAQIRAEYGKVPEWKLDGRDYASMKKYYHQKQFEGAVLDDITWTDLNMDEIFKQVKNTQSSIGDEYSYYFIRRQKNPDLQHFEEAVQSMDEKAEARERLQFAFYRIGRKTNNQLIDLLVDPSKFPKISMLLIFLATIISIGSLIWLAIDIDYGILAVCLSFCLGMILFSIVLRKIYQAFEALGMFTRMVRAAKLMVKLDPPVFEKETELMRKNLNVFKNITALADYIIQVSGSSNSLMMIITSYFSLYGYAYFAMVKLFRKYRSEALELYETIGYVELCIAIASYRNSLTYYCQPDFTDQNQIEFEEIIHPLLKKAVPNTHRMDNKILITGSNASGKSTFARTLAVNAVLGQLFNTCLAKRYSFKPCAIYSSMNLKDDIVTGDSFYMAEIKSLKRLLKIAESTEYAMILWMKCLRAPI</sequence>
<dbReference type="PANTHER" id="PTHR11361">
    <property type="entry name" value="DNA MISMATCH REPAIR PROTEIN MUTS FAMILY MEMBER"/>
    <property type="match status" value="1"/>
</dbReference>
<dbReference type="Pfam" id="PF00488">
    <property type="entry name" value="MutS_V"/>
    <property type="match status" value="1"/>
</dbReference>
<dbReference type="Proteomes" id="UP000013783">
    <property type="component" value="Unassembled WGS sequence"/>
</dbReference>
<feature type="domain" description="DNA mismatch repair proteins mutS family" evidence="5">
    <location>
        <begin position="359"/>
        <end position="435"/>
    </location>
</feature>
<feature type="transmembrane region" description="Helical" evidence="4">
    <location>
        <begin position="159"/>
        <end position="180"/>
    </location>
</feature>
<proteinExistence type="predicted"/>
<evidence type="ECO:0000313" key="8">
    <source>
        <dbReference type="Proteomes" id="UP000013783"/>
    </source>
</evidence>
<dbReference type="InterPro" id="IPR045076">
    <property type="entry name" value="MutS"/>
</dbReference>
<keyword evidence="4" id="KW-0472">Membrane</keyword>
<evidence type="ECO:0000256" key="3">
    <source>
        <dbReference type="ARBA" id="ARBA00023125"/>
    </source>
</evidence>
<keyword evidence="3" id="KW-0238">DNA-binding</keyword>
<keyword evidence="4" id="KW-0812">Transmembrane</keyword>
<dbReference type="AlphaFoldDB" id="R2NIP5"/>
<dbReference type="Gene3D" id="3.40.50.300">
    <property type="entry name" value="P-loop containing nucleotide triphosphate hydrolases"/>
    <property type="match status" value="1"/>
</dbReference>
<dbReference type="SUPFAM" id="SSF52540">
    <property type="entry name" value="P-loop containing nucleoside triphosphate hydrolases"/>
    <property type="match status" value="1"/>
</dbReference>
<evidence type="ECO:0000256" key="4">
    <source>
        <dbReference type="SAM" id="Phobius"/>
    </source>
</evidence>
<dbReference type="GO" id="GO:0006298">
    <property type="term" value="P:mismatch repair"/>
    <property type="evidence" value="ECO:0007669"/>
    <property type="project" value="InterPro"/>
</dbReference>
<dbReference type="EMBL" id="ASWA01000002">
    <property type="protein sequence ID" value="EOT70049.1"/>
    <property type="molecule type" value="Genomic_DNA"/>
</dbReference>
<name>R2NIP5_9ENTE</name>
<dbReference type="InterPro" id="IPR027417">
    <property type="entry name" value="P-loop_NTPase"/>
</dbReference>
<organism evidence="6 8">
    <name type="scientific">Enterococcus malodoratus ATCC 43197</name>
    <dbReference type="NCBI Taxonomy" id="1158601"/>
    <lineage>
        <taxon>Bacteria</taxon>
        <taxon>Bacillati</taxon>
        <taxon>Bacillota</taxon>
        <taxon>Bacilli</taxon>
        <taxon>Lactobacillales</taxon>
        <taxon>Enterococcaceae</taxon>
        <taxon>Enterococcus</taxon>
    </lineage>
</organism>
<evidence type="ECO:0000313" key="6">
    <source>
        <dbReference type="EMBL" id="EOH71927.1"/>
    </source>
</evidence>
<reference evidence="7 9" key="2">
    <citation type="submission" date="2013-03" db="EMBL/GenBank/DDBJ databases">
        <title>The Genome Sequence of Enterococcus malodoratus ATCC_43197 (PacBio/Illumina hybrid assembly).</title>
        <authorList>
            <consortium name="The Broad Institute Genomics Platform"/>
            <consortium name="The Broad Institute Genome Sequencing Center for Infectious Disease"/>
            <person name="Earl A."/>
            <person name="Russ C."/>
            <person name="Gilmore M."/>
            <person name="Surin D."/>
            <person name="Walker B."/>
            <person name="Young S."/>
            <person name="Zeng Q."/>
            <person name="Gargeya S."/>
            <person name="Fitzgerald M."/>
            <person name="Haas B."/>
            <person name="Abouelleil A."/>
            <person name="Allen A.W."/>
            <person name="Alvarado L."/>
            <person name="Arachchi H.M."/>
            <person name="Berlin A.M."/>
            <person name="Chapman S.B."/>
            <person name="Gainer-Dewar J."/>
            <person name="Goldberg J."/>
            <person name="Griggs A."/>
            <person name="Gujja S."/>
            <person name="Hansen M."/>
            <person name="Howarth C."/>
            <person name="Imamovic A."/>
            <person name="Ireland A."/>
            <person name="Larimer J."/>
            <person name="McCowan C."/>
            <person name="Murphy C."/>
            <person name="Pearson M."/>
            <person name="Poon T.W."/>
            <person name="Priest M."/>
            <person name="Roberts A."/>
            <person name="Saif S."/>
            <person name="Shea T."/>
            <person name="Sisk P."/>
            <person name="Sykes S."/>
            <person name="Wortman J."/>
            <person name="Nusbaum C."/>
            <person name="Birren B."/>
        </authorList>
    </citation>
    <scope>NUCLEOTIDE SEQUENCE [LARGE SCALE GENOMIC DNA]</scope>
    <source>
        <strain evidence="7 9">ATCC 43197</strain>
    </source>
</reference>
<dbReference type="GO" id="GO:0005524">
    <property type="term" value="F:ATP binding"/>
    <property type="evidence" value="ECO:0007669"/>
    <property type="project" value="UniProtKB-KW"/>
</dbReference>
<keyword evidence="2" id="KW-0067">ATP-binding</keyword>
<evidence type="ECO:0000259" key="5">
    <source>
        <dbReference type="Pfam" id="PF00488"/>
    </source>
</evidence>
<evidence type="ECO:0000256" key="2">
    <source>
        <dbReference type="ARBA" id="ARBA00022840"/>
    </source>
</evidence>
<feature type="transmembrane region" description="Helical" evidence="4">
    <location>
        <begin position="6"/>
        <end position="26"/>
    </location>
</feature>
<keyword evidence="1" id="KW-0547">Nucleotide-binding</keyword>
<dbReference type="GO" id="GO:0030983">
    <property type="term" value="F:mismatched DNA binding"/>
    <property type="evidence" value="ECO:0007669"/>
    <property type="project" value="InterPro"/>
</dbReference>
<protein>
    <recommendedName>
        <fullName evidence="5">DNA mismatch repair proteins mutS family domain-containing protein</fullName>
    </recommendedName>
</protein>
<dbReference type="PATRIC" id="fig|1158601.3.peg.4179"/>
<keyword evidence="9" id="KW-1185">Reference proteome</keyword>
<dbReference type="EMBL" id="AJAK01000031">
    <property type="protein sequence ID" value="EOH71927.1"/>
    <property type="molecule type" value="Genomic_DNA"/>
</dbReference>
<dbReference type="InterPro" id="IPR000432">
    <property type="entry name" value="DNA_mismatch_repair_MutS_C"/>
</dbReference>
<dbReference type="RefSeq" id="WP_010742982.1">
    <property type="nucleotide sequence ID" value="NZ_KB946253.1"/>
</dbReference>
<keyword evidence="4" id="KW-1133">Transmembrane helix</keyword>
<comment type="caution">
    <text evidence="6">The sequence shown here is derived from an EMBL/GenBank/DDBJ whole genome shotgun (WGS) entry which is preliminary data.</text>
</comment>
<dbReference type="GO" id="GO:0005829">
    <property type="term" value="C:cytosol"/>
    <property type="evidence" value="ECO:0007669"/>
    <property type="project" value="TreeGrafter"/>
</dbReference>
<dbReference type="GO" id="GO:0140664">
    <property type="term" value="F:ATP-dependent DNA damage sensor activity"/>
    <property type="evidence" value="ECO:0007669"/>
    <property type="project" value="InterPro"/>
</dbReference>
<dbReference type="STRING" id="71451.RV07_GL000045"/>
<evidence type="ECO:0000313" key="9">
    <source>
        <dbReference type="Proteomes" id="UP000014148"/>
    </source>
</evidence>
<accession>R2NIP5</accession>
<evidence type="ECO:0000256" key="1">
    <source>
        <dbReference type="ARBA" id="ARBA00022741"/>
    </source>
</evidence>
<feature type="transmembrane region" description="Helical" evidence="4">
    <location>
        <begin position="269"/>
        <end position="287"/>
    </location>
</feature>
<gene>
    <name evidence="7" type="ORF">I585_01528</name>
    <name evidence="6" type="ORF">UAI_04211</name>
</gene>
<dbReference type="Proteomes" id="UP000014148">
    <property type="component" value="Unassembled WGS sequence"/>
</dbReference>
<evidence type="ECO:0000313" key="7">
    <source>
        <dbReference type="EMBL" id="EOT70049.1"/>
    </source>
</evidence>
<reference evidence="6 8" key="1">
    <citation type="submission" date="2013-02" db="EMBL/GenBank/DDBJ databases">
        <title>The Genome Sequence of Enterococcus malodoratus ATCC_43197.</title>
        <authorList>
            <consortium name="The Broad Institute Genome Sequencing Platform"/>
            <consortium name="The Broad Institute Genome Sequencing Center for Infectious Disease"/>
            <person name="Earl A.M."/>
            <person name="Gilmore M.S."/>
            <person name="Lebreton F."/>
            <person name="Walker B."/>
            <person name="Young S.K."/>
            <person name="Zeng Q."/>
            <person name="Gargeya S."/>
            <person name="Fitzgerald M."/>
            <person name="Haas B."/>
            <person name="Abouelleil A."/>
            <person name="Alvarado L."/>
            <person name="Arachchi H.M."/>
            <person name="Berlin A.M."/>
            <person name="Chapman S.B."/>
            <person name="Dewar J."/>
            <person name="Goldberg J."/>
            <person name="Griggs A."/>
            <person name="Gujja S."/>
            <person name="Hansen M."/>
            <person name="Howarth C."/>
            <person name="Imamovic A."/>
            <person name="Larimer J."/>
            <person name="McCowan C."/>
            <person name="Murphy C."/>
            <person name="Neiman D."/>
            <person name="Pearson M."/>
            <person name="Priest M."/>
            <person name="Roberts A."/>
            <person name="Saif S."/>
            <person name="Shea T."/>
            <person name="Sisk P."/>
            <person name="Sykes S."/>
            <person name="Wortman J."/>
            <person name="Nusbaum C."/>
            <person name="Birren B."/>
        </authorList>
    </citation>
    <scope>NUCLEOTIDE SEQUENCE [LARGE SCALE GENOMIC DNA]</scope>
    <source>
        <strain evidence="6 8">ATCC 43197</strain>
    </source>
</reference>